<protein>
    <submittedName>
        <fullName evidence="2">Uncharacterized protein</fullName>
    </submittedName>
</protein>
<dbReference type="Proteomes" id="UP001460888">
    <property type="component" value="Unassembled WGS sequence"/>
</dbReference>
<reference evidence="2 3" key="1">
    <citation type="submission" date="2013-03" db="EMBL/GenBank/DDBJ databases">
        <title>Salinisphaera dokdonensis CL-ES53 Genome Sequencing.</title>
        <authorList>
            <person name="Li C."/>
            <person name="Lai Q."/>
            <person name="Shao Z."/>
        </authorList>
    </citation>
    <scope>NUCLEOTIDE SEQUENCE [LARGE SCALE GENOMIC DNA]</scope>
    <source>
        <strain evidence="2 3">CL-ES53</strain>
    </source>
</reference>
<feature type="region of interest" description="Disordered" evidence="1">
    <location>
        <begin position="1"/>
        <end position="62"/>
    </location>
</feature>
<evidence type="ECO:0000313" key="2">
    <source>
        <dbReference type="EMBL" id="MES1928381.1"/>
    </source>
</evidence>
<accession>A0ABV2AXL1</accession>
<gene>
    <name evidence="2" type="ORF">SADO_03960</name>
</gene>
<sequence length="62" mass="7020">MNWLRKPENQERIKSTARDVWGRFQEHRNARATGRTDAAERPPAASSAERDTPSGNRGDGQQ</sequence>
<proteinExistence type="predicted"/>
<organism evidence="2 3">
    <name type="scientific">Salinisphaera dokdonensis CL-ES53</name>
    <dbReference type="NCBI Taxonomy" id="1304272"/>
    <lineage>
        <taxon>Bacteria</taxon>
        <taxon>Pseudomonadati</taxon>
        <taxon>Pseudomonadota</taxon>
        <taxon>Gammaproteobacteria</taxon>
        <taxon>Salinisphaerales</taxon>
        <taxon>Salinisphaeraceae</taxon>
        <taxon>Salinisphaera</taxon>
    </lineage>
</organism>
<comment type="caution">
    <text evidence="2">The sequence shown here is derived from an EMBL/GenBank/DDBJ whole genome shotgun (WGS) entry which is preliminary data.</text>
</comment>
<evidence type="ECO:0000313" key="3">
    <source>
        <dbReference type="Proteomes" id="UP001460888"/>
    </source>
</evidence>
<name>A0ABV2AXL1_9GAMM</name>
<evidence type="ECO:0000256" key="1">
    <source>
        <dbReference type="SAM" id="MobiDB-lite"/>
    </source>
</evidence>
<feature type="compositionally biased region" description="Basic and acidic residues" evidence="1">
    <location>
        <begin position="1"/>
        <end position="29"/>
    </location>
</feature>
<dbReference type="EMBL" id="APND01000001">
    <property type="protein sequence ID" value="MES1928381.1"/>
    <property type="molecule type" value="Genomic_DNA"/>
</dbReference>
<keyword evidence="3" id="KW-1185">Reference proteome</keyword>